<dbReference type="PANTHER" id="PTHR45726:SF3">
    <property type="entry name" value="LEUKOTRIENE A-4 HYDROLASE"/>
    <property type="match status" value="1"/>
</dbReference>
<keyword evidence="4" id="KW-1185">Reference proteome</keyword>
<reference evidence="4" key="1">
    <citation type="journal article" date="2019" name="Int. J. Syst. Evol. Microbiol.">
        <title>The Global Catalogue of Microorganisms (GCM) 10K type strain sequencing project: providing services to taxonomists for standard genome sequencing and annotation.</title>
        <authorList>
            <consortium name="The Broad Institute Genomics Platform"/>
            <consortium name="The Broad Institute Genome Sequencing Center for Infectious Disease"/>
            <person name="Wu L."/>
            <person name="Ma J."/>
        </authorList>
    </citation>
    <scope>NUCLEOTIDE SEQUENCE [LARGE SCALE GENOMIC DNA]</scope>
    <source>
        <strain evidence="4">CECT 7956</strain>
    </source>
</reference>
<evidence type="ECO:0000259" key="2">
    <source>
        <dbReference type="Pfam" id="PF01433"/>
    </source>
</evidence>
<dbReference type="Proteomes" id="UP001595616">
    <property type="component" value="Unassembled WGS sequence"/>
</dbReference>
<dbReference type="InterPro" id="IPR027268">
    <property type="entry name" value="Peptidase_M4/M1_CTD_sf"/>
</dbReference>
<dbReference type="EMBL" id="JBHRYQ010000001">
    <property type="protein sequence ID" value="MFC3810517.1"/>
    <property type="molecule type" value="Genomic_DNA"/>
</dbReference>
<keyword evidence="1" id="KW-0732">Signal</keyword>
<comment type="caution">
    <text evidence="3">The sequence shown here is derived from an EMBL/GenBank/DDBJ whole genome shotgun (WGS) entry which is preliminary data.</text>
</comment>
<feature type="signal peptide" evidence="1">
    <location>
        <begin position="1"/>
        <end position="19"/>
    </location>
</feature>
<accession>A0ABV7YX61</accession>
<feature type="domain" description="Peptidase M1 membrane alanine aminopeptidase" evidence="2">
    <location>
        <begin position="344"/>
        <end position="491"/>
    </location>
</feature>
<name>A0ABV7YX61_9BACT</name>
<dbReference type="RefSeq" id="WP_379836738.1">
    <property type="nucleotide sequence ID" value="NZ_JBHRYQ010000001.1"/>
</dbReference>
<dbReference type="GO" id="GO:0004177">
    <property type="term" value="F:aminopeptidase activity"/>
    <property type="evidence" value="ECO:0007669"/>
    <property type="project" value="UniProtKB-KW"/>
</dbReference>
<dbReference type="Gene3D" id="1.10.390.10">
    <property type="entry name" value="Neutral Protease Domain 2"/>
    <property type="match status" value="1"/>
</dbReference>
<keyword evidence="3" id="KW-0031">Aminopeptidase</keyword>
<evidence type="ECO:0000313" key="3">
    <source>
        <dbReference type="EMBL" id="MFC3810517.1"/>
    </source>
</evidence>
<organism evidence="3 4">
    <name type="scientific">Lacihabitans lacunae</name>
    <dbReference type="NCBI Taxonomy" id="1028214"/>
    <lineage>
        <taxon>Bacteria</taxon>
        <taxon>Pseudomonadati</taxon>
        <taxon>Bacteroidota</taxon>
        <taxon>Cytophagia</taxon>
        <taxon>Cytophagales</taxon>
        <taxon>Leadbetterellaceae</taxon>
        <taxon>Lacihabitans</taxon>
    </lineage>
</organism>
<gene>
    <name evidence="3" type="ORF">ACFOOI_07630</name>
</gene>
<evidence type="ECO:0000313" key="4">
    <source>
        <dbReference type="Proteomes" id="UP001595616"/>
    </source>
</evidence>
<dbReference type="PANTHER" id="PTHR45726">
    <property type="entry name" value="LEUKOTRIENE A-4 HYDROLASE"/>
    <property type="match status" value="1"/>
</dbReference>
<dbReference type="InterPro" id="IPR034015">
    <property type="entry name" value="M1_LTA4H"/>
</dbReference>
<keyword evidence="3" id="KW-0645">Protease</keyword>
<dbReference type="SUPFAM" id="SSF55486">
    <property type="entry name" value="Metalloproteases ('zincins'), catalytic domain"/>
    <property type="match status" value="1"/>
</dbReference>
<feature type="chain" id="PRO_5046084615" evidence="1">
    <location>
        <begin position="20"/>
        <end position="628"/>
    </location>
</feature>
<protein>
    <submittedName>
        <fullName evidence="3">M1 family metallopeptidase</fullName>
        <ecNumber evidence="3">3.4.11.-</ecNumber>
    </submittedName>
</protein>
<dbReference type="InterPro" id="IPR014782">
    <property type="entry name" value="Peptidase_M1_dom"/>
</dbReference>
<dbReference type="CDD" id="cd09604">
    <property type="entry name" value="M1_APN_like"/>
    <property type="match status" value="1"/>
</dbReference>
<sequence>MAPYFRFTFIFLFAFSAFAQKTDIANYDIQAKLNPETKTIIGEETITWTNTTNTPTQELQFHLYLNAFRDENSTFMKESGGQLRGDKIDTTSRKNYGNIYLSSIRIGQSSNLVSKIRYIQPDDLNSKDRTVISLALAKPILPGKTIQVQIGFKSLLPKIFARTGWANNDYFMVGQWFPKIGVFESKNNQAAQWNCHQFHAHSEFYADFGTYRVNINIPKEFKVAATGALKSETNNKDKTKNLFFEASKVHDFAFAASPHFKVFKTSHLGTGIQAFMQPEHAYQVERYFSSVKNAMDYMAKNVGAYPHKTLSLIDPSLSGSGSGGMEYPTLITCGSYWGIGQWGKYAEVVTIHEFVHQYFQGILASNEFEESWMDEGFTQFHEGKIMDTYYPDGSTLNLFGFTMNDLATSRMAYVSMDNPSITEINRKSWQYPGGTYGIMTYQKTATWLKNLEGLLGEKTFKNVIKTYFDTYKFRHPNMQNFVNVTNEVVQKEGKYESMDWFFQQAVYSAPTCDYAITKLKNAARKLTPSGNFTIERLGDMTLPVEIKVVFDDNKSETIYWDGKERIKEYAFKKRIKYAQIDPSYKNYLDMYMINNSYSSKSSTAVAAKYGTKMIFWAQQVFFSLFGLV</sequence>
<proteinExistence type="predicted"/>
<dbReference type="EC" id="3.4.11.-" evidence="3"/>
<keyword evidence="3" id="KW-0378">Hydrolase</keyword>
<dbReference type="Pfam" id="PF01433">
    <property type="entry name" value="Peptidase_M1"/>
    <property type="match status" value="1"/>
</dbReference>
<evidence type="ECO:0000256" key="1">
    <source>
        <dbReference type="SAM" id="SignalP"/>
    </source>
</evidence>